<evidence type="ECO:0000313" key="14">
    <source>
        <dbReference type="Proteomes" id="UP001159042"/>
    </source>
</evidence>
<feature type="domain" description="C2H2-type" evidence="10">
    <location>
        <begin position="632"/>
        <end position="660"/>
    </location>
</feature>
<dbReference type="SUPFAM" id="SSF57667">
    <property type="entry name" value="beta-beta-alpha zinc fingers"/>
    <property type="match status" value="5"/>
</dbReference>
<keyword evidence="4 8" id="KW-0862">Zinc</keyword>
<feature type="domain" description="C2H2-type" evidence="10">
    <location>
        <begin position="775"/>
        <end position="802"/>
    </location>
</feature>
<dbReference type="InterPro" id="IPR006612">
    <property type="entry name" value="THAP_Znf"/>
</dbReference>
<dbReference type="Pfam" id="PF00096">
    <property type="entry name" value="zf-C2H2"/>
    <property type="match status" value="3"/>
</dbReference>
<dbReference type="GO" id="GO:0005634">
    <property type="term" value="C:nucleus"/>
    <property type="evidence" value="ECO:0007669"/>
    <property type="project" value="InterPro"/>
</dbReference>
<dbReference type="InterPro" id="IPR038441">
    <property type="entry name" value="THAP_Znf_sf"/>
</dbReference>
<evidence type="ECO:0000256" key="5">
    <source>
        <dbReference type="ARBA" id="ARBA00023125"/>
    </source>
</evidence>
<keyword evidence="3 6" id="KW-0863">Zinc-finger</keyword>
<feature type="domain" description="C2H2-type" evidence="10">
    <location>
        <begin position="481"/>
        <end position="508"/>
    </location>
</feature>
<evidence type="ECO:0000256" key="6">
    <source>
        <dbReference type="PROSITE-ProRule" id="PRU00042"/>
    </source>
</evidence>
<evidence type="ECO:0000256" key="4">
    <source>
        <dbReference type="ARBA" id="ARBA00022833"/>
    </source>
</evidence>
<feature type="domain" description="C2H2-type" evidence="10">
    <location>
        <begin position="713"/>
        <end position="741"/>
    </location>
</feature>
<dbReference type="Gene3D" id="6.20.210.20">
    <property type="entry name" value="THAP domain"/>
    <property type="match status" value="1"/>
</dbReference>
<keyword evidence="1 8" id="KW-0479">Metal-binding</keyword>
<dbReference type="EMBL" id="JANEYG010000355">
    <property type="protein sequence ID" value="KAJ8910098.1"/>
    <property type="molecule type" value="Genomic_DNA"/>
</dbReference>
<feature type="domain" description="C2H2-type" evidence="10">
    <location>
        <begin position="803"/>
        <end position="831"/>
    </location>
</feature>
<feature type="domain" description="THAP-type" evidence="11">
    <location>
        <begin position="1"/>
        <end position="76"/>
    </location>
</feature>
<dbReference type="SMART" id="SM00868">
    <property type="entry name" value="zf-AD"/>
    <property type="match status" value="1"/>
</dbReference>
<accession>A0AAV8V7G4</accession>
<dbReference type="SMART" id="SM00355">
    <property type="entry name" value="ZnF_C2H2"/>
    <property type="match status" value="13"/>
</dbReference>
<reference evidence="13 14" key="1">
    <citation type="journal article" date="2023" name="Insect Mol. Biol.">
        <title>Genome sequencing provides insights into the evolution of gene families encoding plant cell wall-degrading enzymes in longhorned beetles.</title>
        <authorList>
            <person name="Shin N.R."/>
            <person name="Okamura Y."/>
            <person name="Kirsch R."/>
            <person name="Pauchet Y."/>
        </authorList>
    </citation>
    <scope>NUCLEOTIDE SEQUENCE [LARGE SCALE GENOMIC DNA]</scope>
    <source>
        <strain evidence="13">EAD_L_NR</strain>
    </source>
</reference>
<dbReference type="SMART" id="SM00692">
    <property type="entry name" value="DM3"/>
    <property type="match status" value="1"/>
</dbReference>
<feature type="domain" description="C2H2-type" evidence="10">
    <location>
        <begin position="745"/>
        <end position="772"/>
    </location>
</feature>
<dbReference type="Pfam" id="PF05485">
    <property type="entry name" value="THAP"/>
    <property type="match status" value="1"/>
</dbReference>
<dbReference type="InterPro" id="IPR013087">
    <property type="entry name" value="Znf_C2H2_type"/>
</dbReference>
<dbReference type="GO" id="GO:0003677">
    <property type="term" value="F:DNA binding"/>
    <property type="evidence" value="ECO:0007669"/>
    <property type="project" value="UniProtKB-UniRule"/>
</dbReference>
<feature type="compositionally biased region" description="Basic and acidic residues" evidence="9">
    <location>
        <begin position="236"/>
        <end position="260"/>
    </location>
</feature>
<evidence type="ECO:0000256" key="1">
    <source>
        <dbReference type="ARBA" id="ARBA00022723"/>
    </source>
</evidence>
<evidence type="ECO:0000259" key="11">
    <source>
        <dbReference type="PROSITE" id="PS50950"/>
    </source>
</evidence>
<feature type="domain" description="C2H2-type" evidence="10">
    <location>
        <begin position="602"/>
        <end position="630"/>
    </location>
</feature>
<evidence type="ECO:0000313" key="13">
    <source>
        <dbReference type="EMBL" id="KAJ8910098.1"/>
    </source>
</evidence>
<feature type="region of interest" description="Disordered" evidence="9">
    <location>
        <begin position="236"/>
        <end position="273"/>
    </location>
</feature>
<evidence type="ECO:0000256" key="7">
    <source>
        <dbReference type="PROSITE-ProRule" id="PRU00309"/>
    </source>
</evidence>
<comment type="caution">
    <text evidence="13">The sequence shown here is derived from an EMBL/GenBank/DDBJ whole genome shotgun (WGS) entry which is preliminary data.</text>
</comment>
<keyword evidence="14" id="KW-1185">Reference proteome</keyword>
<organism evidence="13 14">
    <name type="scientific">Exocentrus adspersus</name>
    <dbReference type="NCBI Taxonomy" id="1586481"/>
    <lineage>
        <taxon>Eukaryota</taxon>
        <taxon>Metazoa</taxon>
        <taxon>Ecdysozoa</taxon>
        <taxon>Arthropoda</taxon>
        <taxon>Hexapoda</taxon>
        <taxon>Insecta</taxon>
        <taxon>Pterygota</taxon>
        <taxon>Neoptera</taxon>
        <taxon>Endopterygota</taxon>
        <taxon>Coleoptera</taxon>
        <taxon>Polyphaga</taxon>
        <taxon>Cucujiformia</taxon>
        <taxon>Chrysomeloidea</taxon>
        <taxon>Cerambycidae</taxon>
        <taxon>Lamiinae</taxon>
        <taxon>Acanthocinini</taxon>
        <taxon>Exocentrus</taxon>
    </lineage>
</organism>
<feature type="binding site" evidence="8">
    <location>
        <position position="162"/>
    </location>
    <ligand>
        <name>Zn(2+)</name>
        <dbReference type="ChEBI" id="CHEBI:29105"/>
    </ligand>
</feature>
<sequence length="857" mass="98621">MVSCVACGLSHTARKTGITFHKFPRNPQKRKLWLNFVDQKPIHPNAVLCSQHFKETDFEKHTSKVFLTSDAVPSTKIQRHKYDRASFPFKTAVSTSSTCPLDAESACTTSQSIPFASTVGDMVIQIPSLKTATTDAIVVSTTKNNTPAKSKLCSSWLSKIKCRTCLKEFKRNCVFGLQTKLSIGMTVQQMLLLFVPEMVQPTQPGLIDFVCNDCMKAIRAFVAFLERFNAVEEELKSKESDIREQTAHFSKENDTSRQEETGPGQTPDEEIDNTEKELSAPIKVEDFNETLESQYLPSGILQPIQNSKELYSSETGDVIYNFAEGNNMILSVIKQEDLGVADMDAAAVENINNSDSIISTLNPTLISSNKVTRYDRVVSISANNPPWQSPPENRRILLLGNAINRCPECKITFPSEDDLKYHFLQVHPSQAYPQCDDKLEIVKADKWSRREYNCPVCNALFYKSLLLNKHMTQNHKDYFWYSCDKCGRKFKKKFTYKLHVQNYERFKNCNMQTCRICKEVIFKDEMKKHYETHKDLQCVLCNRRFLSQHHYKRHLAAHDNKIKKPGHKAYVRQSLCPICGKLFGNVSNLETHMTTHSQDRNYMCDQCPKTFKTRNTLRIHHNRIHVLKSNNYMCATCGTTFKSLNGLRCHINLKHSDVNKHLCQVCGAAFKRGDYYRNHMKKHTNAAPSSRRRCGGVPRKYRIRSDRRCEEPLTCKYCSKKFMYIFTLRAHLLKSHISSKGSTEYKCQYCDLTFSSKDNKRRHEKTHADPELFALTCVVCHCRFSTKEELETHSAKHAGSTRRICDLCGEAFPSKYLMVNHKRYAHFNPKLIEEQQNKLLEDGLKEYMLPSDEHTDV</sequence>
<feature type="binding site" evidence="8">
    <location>
        <position position="214"/>
    </location>
    <ligand>
        <name>Zn(2+)</name>
        <dbReference type="ChEBI" id="CHEBI:29105"/>
    </ligand>
</feature>
<dbReference type="PROSITE" id="PS51915">
    <property type="entry name" value="ZAD"/>
    <property type="match status" value="1"/>
</dbReference>
<evidence type="ECO:0000256" key="9">
    <source>
        <dbReference type="SAM" id="MobiDB-lite"/>
    </source>
</evidence>
<dbReference type="PANTHER" id="PTHR24379:SF121">
    <property type="entry name" value="C2H2-TYPE DOMAIN-CONTAINING PROTEIN"/>
    <property type="match status" value="1"/>
</dbReference>
<dbReference type="Gene3D" id="3.30.160.60">
    <property type="entry name" value="Classic Zinc Finger"/>
    <property type="match status" value="6"/>
</dbReference>
<dbReference type="Proteomes" id="UP001159042">
    <property type="component" value="Unassembled WGS sequence"/>
</dbReference>
<evidence type="ECO:0000259" key="12">
    <source>
        <dbReference type="PROSITE" id="PS51915"/>
    </source>
</evidence>
<keyword evidence="2" id="KW-0677">Repeat</keyword>
<dbReference type="PANTHER" id="PTHR24379">
    <property type="entry name" value="KRAB AND ZINC FINGER DOMAIN-CONTAINING"/>
    <property type="match status" value="1"/>
</dbReference>
<evidence type="ECO:0000256" key="2">
    <source>
        <dbReference type="ARBA" id="ARBA00022737"/>
    </source>
</evidence>
<feature type="domain" description="C2H2-type" evidence="10">
    <location>
        <begin position="536"/>
        <end position="563"/>
    </location>
</feature>
<gene>
    <name evidence="13" type="ORF">NQ315_013235</name>
</gene>
<dbReference type="SMART" id="SM00980">
    <property type="entry name" value="THAP"/>
    <property type="match status" value="1"/>
</dbReference>
<feature type="binding site" evidence="8">
    <location>
        <position position="165"/>
    </location>
    <ligand>
        <name>Zn(2+)</name>
        <dbReference type="ChEBI" id="CHEBI:29105"/>
    </ligand>
</feature>
<dbReference type="InterPro" id="IPR012934">
    <property type="entry name" value="Znf_AD"/>
</dbReference>
<dbReference type="PROSITE" id="PS50950">
    <property type="entry name" value="ZF_THAP"/>
    <property type="match status" value="1"/>
</dbReference>
<dbReference type="InterPro" id="IPR036236">
    <property type="entry name" value="Znf_C2H2_sf"/>
</dbReference>
<dbReference type="PROSITE" id="PS00028">
    <property type="entry name" value="ZINC_FINGER_C2H2_1"/>
    <property type="match status" value="10"/>
</dbReference>
<evidence type="ECO:0000256" key="3">
    <source>
        <dbReference type="ARBA" id="ARBA00022771"/>
    </source>
</evidence>
<protein>
    <submittedName>
        <fullName evidence="13">Uncharacterized protein</fullName>
    </submittedName>
</protein>
<evidence type="ECO:0000259" key="10">
    <source>
        <dbReference type="PROSITE" id="PS50157"/>
    </source>
</evidence>
<feature type="domain" description="C2H2-type" evidence="10">
    <location>
        <begin position="574"/>
        <end position="601"/>
    </location>
</feature>
<dbReference type="Pfam" id="PF07776">
    <property type="entry name" value="zf-AD"/>
    <property type="match status" value="1"/>
</dbReference>
<name>A0AAV8V7G4_9CUCU</name>
<dbReference type="PROSITE" id="PS50157">
    <property type="entry name" value="ZINC_FINGER_C2H2_2"/>
    <property type="match status" value="10"/>
</dbReference>
<dbReference type="SUPFAM" id="SSF57716">
    <property type="entry name" value="Glucocorticoid receptor-like (DNA-binding domain)"/>
    <property type="match status" value="1"/>
</dbReference>
<proteinExistence type="predicted"/>
<dbReference type="Pfam" id="PF13912">
    <property type="entry name" value="zf-C2H2_6"/>
    <property type="match status" value="1"/>
</dbReference>
<feature type="domain" description="C2H2-type" evidence="10">
    <location>
        <begin position="661"/>
        <end position="688"/>
    </location>
</feature>
<feature type="domain" description="ZAD" evidence="12">
    <location>
        <begin position="160"/>
        <end position="238"/>
    </location>
</feature>
<evidence type="ECO:0000256" key="8">
    <source>
        <dbReference type="PROSITE-ProRule" id="PRU01263"/>
    </source>
</evidence>
<dbReference type="GO" id="GO:0008270">
    <property type="term" value="F:zinc ion binding"/>
    <property type="evidence" value="ECO:0007669"/>
    <property type="project" value="UniProtKB-UniRule"/>
</dbReference>
<dbReference type="AlphaFoldDB" id="A0AAV8V7G4"/>
<keyword evidence="5 7" id="KW-0238">DNA-binding</keyword>
<feature type="binding site" evidence="8">
    <location>
        <position position="211"/>
    </location>
    <ligand>
        <name>Zn(2+)</name>
        <dbReference type="ChEBI" id="CHEBI:29105"/>
    </ligand>
</feature>